<reference evidence="2" key="1">
    <citation type="submission" date="2021-03" db="EMBL/GenBank/DDBJ databases">
        <title>novel species isolated from a fishpond in China.</title>
        <authorList>
            <person name="Lu H."/>
            <person name="Cai Z."/>
        </authorList>
    </citation>
    <scope>NUCLEOTIDE SEQUENCE</scope>
    <source>
        <strain evidence="2">JCM 30855</strain>
    </source>
</reference>
<organism evidence="2 3">
    <name type="scientific">Bowmanella dokdonensis</name>
    <dbReference type="NCBI Taxonomy" id="751969"/>
    <lineage>
        <taxon>Bacteria</taxon>
        <taxon>Pseudomonadati</taxon>
        <taxon>Pseudomonadota</taxon>
        <taxon>Gammaproteobacteria</taxon>
        <taxon>Alteromonadales</taxon>
        <taxon>Alteromonadaceae</taxon>
        <taxon>Bowmanella</taxon>
    </lineage>
</organism>
<evidence type="ECO:0000313" key="2">
    <source>
        <dbReference type="EMBL" id="MBN7826708.1"/>
    </source>
</evidence>
<dbReference type="InterPro" id="IPR001509">
    <property type="entry name" value="Epimerase_deHydtase"/>
</dbReference>
<dbReference type="RefSeq" id="WP_206574821.1">
    <property type="nucleotide sequence ID" value="NZ_JAFKCV010000010.1"/>
</dbReference>
<feature type="domain" description="NAD-dependent epimerase/dehydratase" evidence="1">
    <location>
        <begin position="3"/>
        <end position="75"/>
    </location>
</feature>
<name>A0A939INT7_9ALTE</name>
<dbReference type="SUPFAM" id="SSF51735">
    <property type="entry name" value="NAD(P)-binding Rossmann-fold domains"/>
    <property type="match status" value="1"/>
</dbReference>
<dbReference type="AlphaFoldDB" id="A0A939INT7"/>
<keyword evidence="3" id="KW-1185">Reference proteome</keyword>
<protein>
    <submittedName>
        <fullName evidence="2">NAD-dependent epimerase/dehydratase family protein</fullName>
    </submittedName>
</protein>
<proteinExistence type="predicted"/>
<dbReference type="GO" id="GO:0004029">
    <property type="term" value="F:aldehyde dehydrogenase (NAD+) activity"/>
    <property type="evidence" value="ECO:0007669"/>
    <property type="project" value="TreeGrafter"/>
</dbReference>
<evidence type="ECO:0000313" key="3">
    <source>
        <dbReference type="Proteomes" id="UP000664654"/>
    </source>
</evidence>
<dbReference type="EMBL" id="JAFKCV010000010">
    <property type="protein sequence ID" value="MBN7826708.1"/>
    <property type="molecule type" value="Genomic_DNA"/>
</dbReference>
<dbReference type="InterPro" id="IPR036291">
    <property type="entry name" value="NAD(P)-bd_dom_sf"/>
</dbReference>
<dbReference type="Gene3D" id="3.40.50.720">
    <property type="entry name" value="NAD(P)-binding Rossmann-like Domain"/>
    <property type="match status" value="1"/>
</dbReference>
<dbReference type="InterPro" id="IPR051783">
    <property type="entry name" value="NAD(P)-dependent_oxidoreduct"/>
</dbReference>
<dbReference type="Proteomes" id="UP000664654">
    <property type="component" value="Unassembled WGS sequence"/>
</dbReference>
<dbReference type="GO" id="GO:0005737">
    <property type="term" value="C:cytoplasm"/>
    <property type="evidence" value="ECO:0007669"/>
    <property type="project" value="TreeGrafter"/>
</dbReference>
<dbReference type="PANTHER" id="PTHR48079:SF6">
    <property type="entry name" value="NAD(P)-BINDING DOMAIN-CONTAINING PROTEIN-RELATED"/>
    <property type="match status" value="1"/>
</dbReference>
<dbReference type="Pfam" id="PF01370">
    <property type="entry name" value="Epimerase"/>
    <property type="match status" value="1"/>
</dbReference>
<gene>
    <name evidence="2" type="ORF">J0A66_15840</name>
</gene>
<evidence type="ECO:0000259" key="1">
    <source>
        <dbReference type="Pfam" id="PF01370"/>
    </source>
</evidence>
<accession>A0A939INT7</accession>
<dbReference type="PANTHER" id="PTHR48079">
    <property type="entry name" value="PROTEIN YEEZ"/>
    <property type="match status" value="1"/>
</dbReference>
<comment type="caution">
    <text evidence="2">The sequence shown here is derived from an EMBL/GenBank/DDBJ whole genome shotgun (WGS) entry which is preliminary data.</text>
</comment>
<sequence>MRVFLTGARGYVGRHIYMALVDSGIEVVALSREPLSGLPGESVVGELGSLGLHGEVIRQCDLIVHTAMGYIDDQEDSHSDLTALRFFLQSGVRILYTGNLFTCPSLPCLHEVPYSHPDSNWRNHAEAELLRASPGSAVVRLGFVYGRCGGHIHSLLPRDAEDRFYLPEQSGCWPMVHIDDVVGLYLKIIQEGASGIFHAATGYSELAEDIIRAVAKAEKGMLSPDKVALPFLQNILHASNQRSREIGWRPDYIRYQQEGRDEKVD</sequence>